<evidence type="ECO:0000256" key="10">
    <source>
        <dbReference type="RuleBase" id="RU364060"/>
    </source>
</evidence>
<protein>
    <recommendedName>
        <fullName evidence="4 10">Mediator of RNA polymerase II transcription subunit 7</fullName>
    </recommendedName>
</protein>
<comment type="subunit">
    <text evidence="3 10">Component of the Mediator complex.</text>
</comment>
<dbReference type="SUPFAM" id="SSF140718">
    <property type="entry name" value="Mediator hinge subcomplex-like"/>
    <property type="match status" value="1"/>
</dbReference>
<feature type="region of interest" description="Disordered" evidence="11">
    <location>
        <begin position="211"/>
        <end position="243"/>
    </location>
</feature>
<evidence type="ECO:0000256" key="2">
    <source>
        <dbReference type="ARBA" id="ARBA00009994"/>
    </source>
</evidence>
<evidence type="ECO:0000256" key="5">
    <source>
        <dbReference type="ARBA" id="ARBA00023015"/>
    </source>
</evidence>
<dbReference type="GO" id="GO:0006357">
    <property type="term" value="P:regulation of transcription by RNA polymerase II"/>
    <property type="evidence" value="ECO:0007669"/>
    <property type="project" value="InterPro"/>
</dbReference>
<evidence type="ECO:0000313" key="12">
    <source>
        <dbReference type="EMBL" id="CEJ80086.1"/>
    </source>
</evidence>
<dbReference type="InterPro" id="IPR044888">
    <property type="entry name" value="Mediatior_Med7_sf"/>
</dbReference>
<dbReference type="Pfam" id="PF05983">
    <property type="entry name" value="Med7"/>
    <property type="match status" value="1"/>
</dbReference>
<dbReference type="InterPro" id="IPR037212">
    <property type="entry name" value="Med7/Med21-like"/>
</dbReference>
<dbReference type="AlphaFoldDB" id="A0A0A1SQ21"/>
<evidence type="ECO:0000256" key="1">
    <source>
        <dbReference type="ARBA" id="ARBA00004123"/>
    </source>
</evidence>
<feature type="region of interest" description="Disordered" evidence="11">
    <location>
        <begin position="1"/>
        <end position="21"/>
    </location>
</feature>
<keyword evidence="7 10" id="KW-0804">Transcription</keyword>
<keyword evidence="6 10" id="KW-0010">Activator</keyword>
<organism evidence="12 13">
    <name type="scientific">[Torrubiella] hemipterigena</name>
    <dbReference type="NCBI Taxonomy" id="1531966"/>
    <lineage>
        <taxon>Eukaryota</taxon>
        <taxon>Fungi</taxon>
        <taxon>Dikarya</taxon>
        <taxon>Ascomycota</taxon>
        <taxon>Pezizomycotina</taxon>
        <taxon>Sordariomycetes</taxon>
        <taxon>Hypocreomycetidae</taxon>
        <taxon>Hypocreales</taxon>
        <taxon>Clavicipitaceae</taxon>
        <taxon>Clavicipitaceae incertae sedis</taxon>
        <taxon>'Torrubiella' clade</taxon>
    </lineage>
</organism>
<dbReference type="GO" id="GO:0070847">
    <property type="term" value="C:core mediator complex"/>
    <property type="evidence" value="ECO:0007669"/>
    <property type="project" value="TreeGrafter"/>
</dbReference>
<feature type="region of interest" description="Disordered" evidence="11">
    <location>
        <begin position="37"/>
        <end position="74"/>
    </location>
</feature>
<name>A0A0A1SQ21_9HYPO</name>
<evidence type="ECO:0000313" key="13">
    <source>
        <dbReference type="Proteomes" id="UP000039046"/>
    </source>
</evidence>
<dbReference type="GO" id="GO:0003712">
    <property type="term" value="F:transcription coregulator activity"/>
    <property type="evidence" value="ECO:0007669"/>
    <property type="project" value="InterPro"/>
</dbReference>
<dbReference type="Gene3D" id="6.10.140.1520">
    <property type="match status" value="1"/>
</dbReference>
<comment type="subcellular location">
    <subcellularLocation>
        <location evidence="1 10">Nucleus</location>
    </subcellularLocation>
</comment>
<dbReference type="PANTHER" id="PTHR21428:SF11">
    <property type="entry name" value="MEDIATOR OF RNA POLYMERASE II TRANSCRIPTION SUBUNIT 7"/>
    <property type="match status" value="1"/>
</dbReference>
<evidence type="ECO:0000256" key="4">
    <source>
        <dbReference type="ARBA" id="ARBA00020631"/>
    </source>
</evidence>
<gene>
    <name evidence="12" type="ORF">VHEMI00291</name>
</gene>
<dbReference type="HOGENOM" id="CLU_065214_0_0_1"/>
<evidence type="ECO:0000256" key="7">
    <source>
        <dbReference type="ARBA" id="ARBA00023163"/>
    </source>
</evidence>
<keyword evidence="8 10" id="KW-0539">Nucleus</keyword>
<dbReference type="STRING" id="1531966.A0A0A1SQ21"/>
<dbReference type="OrthoDB" id="10253553at2759"/>
<feature type="compositionally biased region" description="Basic and acidic residues" evidence="11">
    <location>
        <begin position="230"/>
        <end position="243"/>
    </location>
</feature>
<keyword evidence="13" id="KW-1185">Reference proteome</keyword>
<evidence type="ECO:0000256" key="8">
    <source>
        <dbReference type="ARBA" id="ARBA00023242"/>
    </source>
</evidence>
<evidence type="ECO:0000256" key="6">
    <source>
        <dbReference type="ARBA" id="ARBA00023159"/>
    </source>
</evidence>
<dbReference type="Proteomes" id="UP000039046">
    <property type="component" value="Unassembled WGS sequence"/>
</dbReference>
<dbReference type="EMBL" id="CDHN01000001">
    <property type="protein sequence ID" value="CEJ80086.1"/>
    <property type="molecule type" value="Genomic_DNA"/>
</dbReference>
<dbReference type="InterPro" id="IPR009244">
    <property type="entry name" value="Mediatior_Med7"/>
</dbReference>
<accession>A0A0A1SQ21</accession>
<dbReference type="GO" id="GO:0016592">
    <property type="term" value="C:mediator complex"/>
    <property type="evidence" value="ECO:0007669"/>
    <property type="project" value="InterPro"/>
</dbReference>
<evidence type="ECO:0000256" key="9">
    <source>
        <dbReference type="ARBA" id="ARBA00025687"/>
    </source>
</evidence>
<keyword evidence="5 10" id="KW-0805">Transcription regulation</keyword>
<comment type="function">
    <text evidence="9">Component of the Mediator complex, a coactivator involved in the regulated transcription of nearly all RNA polymerase II-dependent genes. Mediator functions as a bridge to convey information from gene-specific regulatory proteins to the basal RNA polymerase II transcription machinery. Mediator is recruited to promoters by direct interactions with regulatory proteins and serves as a scaffold for the assembly of a functional preinitiation complex with RNA polymerase II and the general transcription factors.</text>
</comment>
<evidence type="ECO:0000256" key="3">
    <source>
        <dbReference type="ARBA" id="ARBA00011837"/>
    </source>
</evidence>
<dbReference type="PANTHER" id="PTHR21428">
    <property type="entry name" value="MEDIATOR OF RNA POLYMERASE II TRANSCRIPTION SUBUNIT 7"/>
    <property type="match status" value="1"/>
</dbReference>
<evidence type="ECO:0000256" key="11">
    <source>
        <dbReference type="SAM" id="MobiDB-lite"/>
    </source>
</evidence>
<dbReference type="Gene3D" id="6.10.140.200">
    <property type="match status" value="1"/>
</dbReference>
<sequence length="254" mass="28566">MAEQEPVSLSSTFPNPPSFWKDFTPERIARLEKIREQYAESNGFNPSDPASLPHRLPDLPEDLTTLQPPPEPADRKWRVFGDQYMLDDELPTLEDQGILNLPARASANTKDAKPQDRAFELKKLTKSLLLNFLELAGIMSRNPSHAEHKVQDLRTIFINIHHILNEYRPHQARESAIKMMEDHLDRTRAETAAIQTQVDKAKRVLEGLGSLGAAAEPKKDKAAANVEATDTEKKASEDKEAKDSWTALDALIKS</sequence>
<comment type="similarity">
    <text evidence="2 10">Belongs to the Mediator complex subunit 7 family.</text>
</comment>
<proteinExistence type="inferred from homology"/>
<reference evidence="12 13" key="1">
    <citation type="journal article" date="2015" name="Genome Announc.">
        <title>Draft Genome Sequence and Gene Annotation of the Entomopathogenic Fungus Verticillium hemipterigenum.</title>
        <authorList>
            <person name="Horn F."/>
            <person name="Habel A."/>
            <person name="Scharf D.H."/>
            <person name="Dworschak J."/>
            <person name="Brakhage A.A."/>
            <person name="Guthke R."/>
            <person name="Hertweck C."/>
            <person name="Linde J."/>
        </authorList>
    </citation>
    <scope>NUCLEOTIDE SEQUENCE [LARGE SCALE GENOMIC DNA]</scope>
</reference>